<evidence type="ECO:0000256" key="5">
    <source>
        <dbReference type="ARBA" id="ARBA00023136"/>
    </source>
</evidence>
<evidence type="ECO:0000313" key="10">
    <source>
        <dbReference type="EMBL" id="CAB4034323.1"/>
    </source>
</evidence>
<gene>
    <name evidence="10" type="ORF">PACLA_8A052591</name>
</gene>
<dbReference type="PRINTS" id="PR01176">
    <property type="entry name" value="GABABRECEPTR"/>
</dbReference>
<dbReference type="PANTHER" id="PTHR10519:SF20">
    <property type="entry name" value="G-PROTEIN COUPLED RECEPTOR 156-RELATED"/>
    <property type="match status" value="1"/>
</dbReference>
<keyword evidence="11" id="KW-1185">Reference proteome</keyword>
<accession>A0A6S7L436</accession>
<protein>
    <recommendedName>
        <fullName evidence="9">Receptor ligand binding region domain-containing protein</fullName>
    </recommendedName>
</protein>
<dbReference type="PANTHER" id="PTHR10519">
    <property type="entry name" value="GABA-B RECEPTOR"/>
    <property type="match status" value="1"/>
</dbReference>
<dbReference type="InterPro" id="IPR028082">
    <property type="entry name" value="Peripla_BP_I"/>
</dbReference>
<feature type="non-terminal residue" evidence="10">
    <location>
        <position position="1"/>
    </location>
</feature>
<keyword evidence="6" id="KW-0675">Receptor</keyword>
<keyword evidence="7" id="KW-0325">Glycoprotein</keyword>
<feature type="domain" description="Receptor ligand binding region" evidence="9">
    <location>
        <begin position="42"/>
        <end position="242"/>
    </location>
</feature>
<organism evidence="10 11">
    <name type="scientific">Paramuricea clavata</name>
    <name type="common">Red gorgonian</name>
    <name type="synonym">Violescent sea-whip</name>
    <dbReference type="NCBI Taxonomy" id="317549"/>
    <lineage>
        <taxon>Eukaryota</taxon>
        <taxon>Metazoa</taxon>
        <taxon>Cnidaria</taxon>
        <taxon>Anthozoa</taxon>
        <taxon>Octocorallia</taxon>
        <taxon>Malacalcyonacea</taxon>
        <taxon>Plexauridae</taxon>
        <taxon>Paramuricea</taxon>
    </lineage>
</organism>
<evidence type="ECO:0000256" key="8">
    <source>
        <dbReference type="ARBA" id="ARBA00023224"/>
    </source>
</evidence>
<keyword evidence="5" id="KW-0472">Membrane</keyword>
<dbReference type="GO" id="GO:0004965">
    <property type="term" value="F:G protein-coupled GABA receptor activity"/>
    <property type="evidence" value="ECO:0007669"/>
    <property type="project" value="InterPro"/>
</dbReference>
<comment type="subcellular location">
    <subcellularLocation>
        <location evidence="1">Membrane</location>
    </subcellularLocation>
</comment>
<proteinExistence type="predicted"/>
<reference evidence="10" key="1">
    <citation type="submission" date="2020-04" db="EMBL/GenBank/DDBJ databases">
        <authorList>
            <person name="Alioto T."/>
            <person name="Alioto T."/>
            <person name="Gomez Garrido J."/>
        </authorList>
    </citation>
    <scope>NUCLEOTIDE SEQUENCE</scope>
    <source>
        <strain evidence="10">A484AB</strain>
    </source>
</reference>
<comment type="caution">
    <text evidence="10">The sequence shown here is derived from an EMBL/GenBank/DDBJ whole genome shotgun (WGS) entry which is preliminary data.</text>
</comment>
<evidence type="ECO:0000256" key="1">
    <source>
        <dbReference type="ARBA" id="ARBA00004370"/>
    </source>
</evidence>
<evidence type="ECO:0000256" key="2">
    <source>
        <dbReference type="ARBA" id="ARBA00022692"/>
    </source>
</evidence>
<keyword evidence="4" id="KW-0297">G-protein coupled receptor</keyword>
<dbReference type="AlphaFoldDB" id="A0A6S7L436"/>
<evidence type="ECO:0000256" key="4">
    <source>
        <dbReference type="ARBA" id="ARBA00023040"/>
    </source>
</evidence>
<keyword evidence="8" id="KW-0807">Transducer</keyword>
<dbReference type="Proteomes" id="UP001152795">
    <property type="component" value="Unassembled WGS sequence"/>
</dbReference>
<dbReference type="InterPro" id="IPR001828">
    <property type="entry name" value="ANF_lig-bd_rcpt"/>
</dbReference>
<dbReference type="Pfam" id="PF01094">
    <property type="entry name" value="ANF_receptor"/>
    <property type="match status" value="1"/>
</dbReference>
<dbReference type="EMBL" id="CACRXK020020019">
    <property type="protein sequence ID" value="CAB4034323.1"/>
    <property type="molecule type" value="Genomic_DNA"/>
</dbReference>
<dbReference type="Gene3D" id="3.40.50.2300">
    <property type="match status" value="1"/>
</dbReference>
<evidence type="ECO:0000259" key="9">
    <source>
        <dbReference type="Pfam" id="PF01094"/>
    </source>
</evidence>
<evidence type="ECO:0000256" key="7">
    <source>
        <dbReference type="ARBA" id="ARBA00023180"/>
    </source>
</evidence>
<dbReference type="OrthoDB" id="2150267at2759"/>
<evidence type="ECO:0000313" key="11">
    <source>
        <dbReference type="Proteomes" id="UP001152795"/>
    </source>
</evidence>
<evidence type="ECO:0000256" key="3">
    <source>
        <dbReference type="ARBA" id="ARBA00022989"/>
    </source>
</evidence>
<dbReference type="InterPro" id="IPR002455">
    <property type="entry name" value="GPCR3_GABA-B"/>
</dbReference>
<sequence>MSRVWGLVIFLAAFKITLSLTKKKIFMGALVLPYNNDEQGFQAAMEYATELINNRSDILKDYELVVRYAETLGSPIYSILGVFNFLQWPKNESIQVLIGPAWSRNAGPAALACGTWRVLQISYGATSVELQNDQYYGMLFSNVPSTASFNYARLAVIDYFGWKRVAMLQEYDDKLYSSAVQNFQDQVNRFAPHVSIITLEGYQKGLRGESGHPKAELERLQKLDARIIIGEFSIYSAAEVFCE</sequence>
<keyword evidence="3" id="KW-1133">Transmembrane helix</keyword>
<keyword evidence="2" id="KW-0812">Transmembrane</keyword>
<dbReference type="GO" id="GO:0038039">
    <property type="term" value="C:G protein-coupled receptor heterodimeric complex"/>
    <property type="evidence" value="ECO:0007669"/>
    <property type="project" value="TreeGrafter"/>
</dbReference>
<name>A0A6S7L436_PARCT</name>
<evidence type="ECO:0000256" key="6">
    <source>
        <dbReference type="ARBA" id="ARBA00023170"/>
    </source>
</evidence>
<dbReference type="SUPFAM" id="SSF53822">
    <property type="entry name" value="Periplasmic binding protein-like I"/>
    <property type="match status" value="1"/>
</dbReference>